<reference evidence="1" key="1">
    <citation type="submission" date="2023-04" db="EMBL/GenBank/DDBJ databases">
        <title>Draft genome sequences of Lactobacillus delbrueckii subsp. bulgaricus ME-900 and ME-901 with improved acid tolerance.</title>
        <authorList>
            <person name="Ishida T."/>
            <person name="Yamamoto E."/>
            <person name="Koizumi A."/>
            <person name="Fujiwara S."/>
            <person name="Makino S."/>
            <person name="Kano H."/>
            <person name="Kimura K."/>
        </authorList>
    </citation>
    <scope>NUCLEOTIDE SEQUENCE</scope>
    <source>
        <strain evidence="1">ME-900</strain>
    </source>
</reference>
<dbReference type="AlphaFoldDB" id="A0AAV5PD42"/>
<accession>A0AAV5PD42</accession>
<protein>
    <submittedName>
        <fullName evidence="1">Uncharacterized protein</fullName>
    </submittedName>
</protein>
<gene>
    <name evidence="1" type="ORF">ME0900_13480</name>
</gene>
<organism evidence="1 2">
    <name type="scientific">Lactobacillus delbrueckii subsp. bulgaricus</name>
    <dbReference type="NCBI Taxonomy" id="1585"/>
    <lineage>
        <taxon>Bacteria</taxon>
        <taxon>Bacillati</taxon>
        <taxon>Bacillota</taxon>
        <taxon>Bacilli</taxon>
        <taxon>Lactobacillales</taxon>
        <taxon>Lactobacillaceae</taxon>
        <taxon>Lactobacillus</taxon>
    </lineage>
</organism>
<proteinExistence type="predicted"/>
<dbReference type="EMBL" id="BSWK01000017">
    <property type="protein sequence ID" value="GMB86975.1"/>
    <property type="molecule type" value="Genomic_DNA"/>
</dbReference>
<name>A0AAV5PD42_LACDE</name>
<sequence>MMFFGAPAFKAASYKIWAAWIEHFWAFGWKEKMMAFLVFKATRILNMVVEVGLVVGTIPAKTPRGAATLI</sequence>
<evidence type="ECO:0000313" key="2">
    <source>
        <dbReference type="Proteomes" id="UP001165243"/>
    </source>
</evidence>
<evidence type="ECO:0000313" key="1">
    <source>
        <dbReference type="EMBL" id="GMB86975.1"/>
    </source>
</evidence>
<dbReference type="Proteomes" id="UP001165243">
    <property type="component" value="Unassembled WGS sequence"/>
</dbReference>
<comment type="caution">
    <text evidence="1">The sequence shown here is derived from an EMBL/GenBank/DDBJ whole genome shotgun (WGS) entry which is preliminary data.</text>
</comment>